<organism evidence="2 3">
    <name type="scientific">Cyphellophora attinorum</name>
    <dbReference type="NCBI Taxonomy" id="1664694"/>
    <lineage>
        <taxon>Eukaryota</taxon>
        <taxon>Fungi</taxon>
        <taxon>Dikarya</taxon>
        <taxon>Ascomycota</taxon>
        <taxon>Pezizomycotina</taxon>
        <taxon>Eurotiomycetes</taxon>
        <taxon>Chaetothyriomycetidae</taxon>
        <taxon>Chaetothyriales</taxon>
        <taxon>Cyphellophoraceae</taxon>
        <taxon>Cyphellophora</taxon>
    </lineage>
</organism>
<accession>A0A0N1NYU5</accession>
<dbReference type="GeneID" id="28736759"/>
<feature type="region of interest" description="Disordered" evidence="1">
    <location>
        <begin position="1"/>
        <end position="33"/>
    </location>
</feature>
<gene>
    <name evidence="2" type="ORF">AB675_4721</name>
</gene>
<protein>
    <submittedName>
        <fullName evidence="2">Uncharacterized protein</fullName>
    </submittedName>
</protein>
<proteinExistence type="predicted"/>
<evidence type="ECO:0000313" key="2">
    <source>
        <dbReference type="EMBL" id="KPI39202.1"/>
    </source>
</evidence>
<reference evidence="2 3" key="1">
    <citation type="submission" date="2015-06" db="EMBL/GenBank/DDBJ databases">
        <title>Draft genome of the ant-associated black yeast Phialophora attae CBS 131958.</title>
        <authorList>
            <person name="Moreno L.F."/>
            <person name="Stielow B.J."/>
            <person name="de Hoog S."/>
            <person name="Vicente V.A."/>
            <person name="Weiss V.A."/>
            <person name="de Vries M."/>
            <person name="Cruz L.M."/>
            <person name="Souza E.M."/>
        </authorList>
    </citation>
    <scope>NUCLEOTIDE SEQUENCE [LARGE SCALE GENOMIC DNA]</scope>
    <source>
        <strain evidence="2 3">CBS 131958</strain>
    </source>
</reference>
<dbReference type="Proteomes" id="UP000038010">
    <property type="component" value="Unassembled WGS sequence"/>
</dbReference>
<sequence>MATNNTTIANGPPAKRQRVNRGGLTADPDSITATPKFQAGDKVHVDNVLPAFTKIEMKVLRASNARTGSWEYVLDSTIIPDYESTIIVPEERVFQVKYPIGTQLVFKLEPLNHNQNNFAKITDWKFSEGQVMYDVKVGCVQEPYVVGRIFDLTLNGLGRFSGEFVDDIDLTYDVGTVQISEAELDARQDERLALLAGSSR</sequence>
<dbReference type="AlphaFoldDB" id="A0A0N1NYU5"/>
<keyword evidence="3" id="KW-1185">Reference proteome</keyword>
<dbReference type="VEuPathDB" id="FungiDB:AB675_4721"/>
<evidence type="ECO:0000256" key="1">
    <source>
        <dbReference type="SAM" id="MobiDB-lite"/>
    </source>
</evidence>
<dbReference type="EMBL" id="LFJN01000016">
    <property type="protein sequence ID" value="KPI39202.1"/>
    <property type="molecule type" value="Genomic_DNA"/>
</dbReference>
<dbReference type="RefSeq" id="XP_017999165.1">
    <property type="nucleotide sequence ID" value="XM_018144880.1"/>
</dbReference>
<evidence type="ECO:0000313" key="3">
    <source>
        <dbReference type="Proteomes" id="UP000038010"/>
    </source>
</evidence>
<name>A0A0N1NYU5_9EURO</name>
<comment type="caution">
    <text evidence="2">The sequence shown here is derived from an EMBL/GenBank/DDBJ whole genome shotgun (WGS) entry which is preliminary data.</text>
</comment>